<keyword evidence="2" id="KW-0614">Plasmid</keyword>
<accession>F8GX33</accession>
<evidence type="ECO:0000313" key="2">
    <source>
        <dbReference type="EMBL" id="AEI81903.1"/>
    </source>
</evidence>
<feature type="transmembrane region" description="Helical" evidence="1">
    <location>
        <begin position="130"/>
        <end position="153"/>
    </location>
</feature>
<feature type="transmembrane region" description="Helical" evidence="1">
    <location>
        <begin position="355"/>
        <end position="384"/>
    </location>
</feature>
<gene>
    <name evidence="2" type="ordered locus">CNE_BB1p04790</name>
</gene>
<feature type="transmembrane region" description="Helical" evidence="1">
    <location>
        <begin position="272"/>
        <end position="292"/>
    </location>
</feature>
<sequence>MLTGRRAMAFPWKQGTATAAMPILMLADMLLRHRFSVALLAVGYLIFLLLQHRQAATGVRRTSIALTSLTVLLLPVIDMPMKALESGVRIGGMISSLLISVSLLSRASMRVPRMRKVVADLFALQRSQRPLALGIAAQFLGGFLGLAGLTMMMDVAAQRDGVVKTDQIADFSAISRGYAALSLWSPMYSNMSIVLALYGGIGWTEVLPYAFVISALFIGLGALLEKAKRRGAMPSEAQATSVVPLLREGLPIMAVILCFVALMVLTSNRLNLSISAVIIFGAPAVAWLLNVLHTSDRTRRWAAGSRQLGQDLLGQSAMAGEVMLFLASGCAGTVFSQALPVSWSAAIAQMTGGSSYLSCLLVIVAIVLLSGTAIHPMLSAILVGSSLSPMLLNLPSLVHVCAVLVGWGLAIIVTPFSVVSLMAARFSGIPILVISLRANLAFVLVSMGGAALVLG</sequence>
<feature type="transmembrane region" description="Helical" evidence="1">
    <location>
        <begin position="206"/>
        <end position="224"/>
    </location>
</feature>
<dbReference type="HOGENOM" id="CLU_600932_0_0_4"/>
<organism evidence="2 3">
    <name type="scientific">Cupriavidus necator (strain ATCC 43291 / DSM 13513 / CCUG 52238 / LMG 8453 / N-1)</name>
    <name type="common">Ralstonia eutropha</name>
    <dbReference type="NCBI Taxonomy" id="1042878"/>
    <lineage>
        <taxon>Bacteria</taxon>
        <taxon>Pseudomonadati</taxon>
        <taxon>Pseudomonadota</taxon>
        <taxon>Betaproteobacteria</taxon>
        <taxon>Burkholderiales</taxon>
        <taxon>Burkholderiaceae</taxon>
        <taxon>Cupriavidus</taxon>
    </lineage>
</organism>
<feature type="transmembrane region" description="Helical" evidence="1">
    <location>
        <begin position="396"/>
        <end position="423"/>
    </location>
</feature>
<proteinExistence type="predicted"/>
<evidence type="ECO:0008006" key="4">
    <source>
        <dbReference type="Google" id="ProtNLM"/>
    </source>
</evidence>
<name>F8GX33_CUPNN</name>
<dbReference type="AlphaFoldDB" id="F8GX33"/>
<geneLocation type="plasmid" evidence="2 3">
    <name>pBB1</name>
</geneLocation>
<evidence type="ECO:0000313" key="3">
    <source>
        <dbReference type="Proteomes" id="UP000006798"/>
    </source>
</evidence>
<feature type="transmembrane region" description="Helical" evidence="1">
    <location>
        <begin position="87"/>
        <end position="109"/>
    </location>
</feature>
<keyword evidence="1" id="KW-0812">Transmembrane</keyword>
<dbReference type="EMBL" id="CP002879">
    <property type="protein sequence ID" value="AEI81903.1"/>
    <property type="molecule type" value="Genomic_DNA"/>
</dbReference>
<dbReference type="KEGG" id="cnc:CNE_BB1p04790"/>
<dbReference type="Proteomes" id="UP000006798">
    <property type="component" value="Plasmid pBB1"/>
</dbReference>
<protein>
    <recommendedName>
        <fullName evidence="4">Transporter</fullName>
    </recommendedName>
</protein>
<reference evidence="2 3" key="1">
    <citation type="journal article" date="2011" name="J. Bacteriol.">
        <title>Complete genome sequence of the type strain Cupriavidus necator N-1.</title>
        <authorList>
            <person name="Poehlein A."/>
            <person name="Kusian B."/>
            <person name="Friedrich B."/>
            <person name="Daniel R."/>
            <person name="Bowien B."/>
        </authorList>
    </citation>
    <scope>NUCLEOTIDE SEQUENCE [LARGE SCALE GENOMIC DNA]</scope>
    <source>
        <strain evidence="3">ATCC 43291 / DSM 13513 / CCUG 52238 / LMG 8453 / N-1</strain>
        <plasmid evidence="2 3">pBB1</plasmid>
    </source>
</reference>
<keyword evidence="1" id="KW-1133">Transmembrane helix</keyword>
<keyword evidence="1" id="KW-0472">Membrane</keyword>
<feature type="transmembrane region" description="Helical" evidence="1">
    <location>
        <begin position="62"/>
        <end position="81"/>
    </location>
</feature>
<feature type="transmembrane region" description="Helical" evidence="1">
    <location>
        <begin position="31"/>
        <end position="50"/>
    </location>
</feature>
<feature type="transmembrane region" description="Helical" evidence="1">
    <location>
        <begin position="245"/>
        <end position="266"/>
    </location>
</feature>
<feature type="transmembrane region" description="Helical" evidence="1">
    <location>
        <begin position="429"/>
        <end position="454"/>
    </location>
</feature>
<evidence type="ECO:0000256" key="1">
    <source>
        <dbReference type="SAM" id="Phobius"/>
    </source>
</evidence>